<reference evidence="13" key="1">
    <citation type="submission" date="2022-07" db="EMBL/GenBank/DDBJ databases">
        <authorList>
            <person name="Trinca V."/>
            <person name="Uliana J.V.C."/>
            <person name="Torres T.T."/>
            <person name="Ward R.J."/>
            <person name="Monesi N."/>
        </authorList>
    </citation>
    <scope>NUCLEOTIDE SEQUENCE</scope>
    <source>
        <strain evidence="13">HSMRA1968</strain>
        <tissue evidence="13">Whole embryos</tissue>
    </source>
</reference>
<name>A0A9Q0MJ62_9DIPT</name>
<feature type="non-terminal residue" evidence="13">
    <location>
        <position position="509"/>
    </location>
</feature>
<keyword evidence="14" id="KW-1185">Reference proteome</keyword>
<evidence type="ECO:0000256" key="3">
    <source>
        <dbReference type="ARBA" id="ARBA00007064"/>
    </source>
</evidence>
<feature type="transmembrane region" description="Helical" evidence="11">
    <location>
        <begin position="475"/>
        <end position="495"/>
    </location>
</feature>
<dbReference type="OrthoDB" id="422187at2759"/>
<evidence type="ECO:0000256" key="8">
    <source>
        <dbReference type="ARBA" id="ARBA00022840"/>
    </source>
</evidence>
<evidence type="ECO:0000256" key="6">
    <source>
        <dbReference type="ARBA" id="ARBA00022695"/>
    </source>
</evidence>
<dbReference type="InterPro" id="IPR004821">
    <property type="entry name" value="Cyt_trans-like"/>
</dbReference>
<gene>
    <name evidence="13" type="primary">NMNAT1</name>
    <name evidence="13" type="ORF">Bhyg_16852</name>
</gene>
<feature type="transmembrane region" description="Helical" evidence="11">
    <location>
        <begin position="378"/>
        <end position="398"/>
    </location>
</feature>
<feature type="transmembrane region" description="Helical" evidence="11">
    <location>
        <begin position="446"/>
        <end position="468"/>
    </location>
</feature>
<dbReference type="PANTHER" id="PTHR12039">
    <property type="entry name" value="NICOTINAMIDE MONONUCLEOTIDE ADENYLYLTRANSFERASE"/>
    <property type="match status" value="1"/>
</dbReference>
<comment type="pathway">
    <text evidence="2">Cofactor biosynthesis; NAD(+) biosynthesis; deamido-NAD(+) from nicotinate D-ribonucleotide: step 1/1.</text>
</comment>
<keyword evidence="11" id="KW-0472">Membrane</keyword>
<dbReference type="GO" id="GO:0005524">
    <property type="term" value="F:ATP binding"/>
    <property type="evidence" value="ECO:0007669"/>
    <property type="project" value="UniProtKB-KW"/>
</dbReference>
<keyword evidence="8" id="KW-0067">ATP-binding</keyword>
<dbReference type="AlphaFoldDB" id="A0A9Q0MJ62"/>
<dbReference type="InterPro" id="IPR051182">
    <property type="entry name" value="Euk_NMN_adenylyltrnsfrase"/>
</dbReference>
<dbReference type="GO" id="GO:0000309">
    <property type="term" value="F:nicotinamide-nucleotide adenylyltransferase activity"/>
    <property type="evidence" value="ECO:0007669"/>
    <property type="project" value="InterPro"/>
</dbReference>
<dbReference type="Pfam" id="PF01467">
    <property type="entry name" value="CTP_transf_like"/>
    <property type="match status" value="1"/>
</dbReference>
<dbReference type="Gene3D" id="3.40.50.620">
    <property type="entry name" value="HUPs"/>
    <property type="match status" value="1"/>
</dbReference>
<protein>
    <submittedName>
        <fullName evidence="13">Nicotinamide/nicotinic acid mononucleotide adenylyltransferase 1</fullName>
    </submittedName>
</protein>
<evidence type="ECO:0000256" key="4">
    <source>
        <dbReference type="ARBA" id="ARBA00022642"/>
    </source>
</evidence>
<keyword evidence="9" id="KW-0520">NAD</keyword>
<proteinExistence type="inferred from homology"/>
<evidence type="ECO:0000256" key="5">
    <source>
        <dbReference type="ARBA" id="ARBA00022679"/>
    </source>
</evidence>
<evidence type="ECO:0000313" key="14">
    <source>
        <dbReference type="Proteomes" id="UP001151699"/>
    </source>
</evidence>
<dbReference type="EMBL" id="WJQU01002848">
    <property type="protein sequence ID" value="KAJ6629955.1"/>
    <property type="molecule type" value="Genomic_DNA"/>
</dbReference>
<dbReference type="GO" id="GO:0009435">
    <property type="term" value="P:NAD+ biosynthetic process"/>
    <property type="evidence" value="ECO:0007669"/>
    <property type="project" value="InterPro"/>
</dbReference>
<evidence type="ECO:0000256" key="1">
    <source>
        <dbReference type="ARBA" id="ARBA00004658"/>
    </source>
</evidence>
<keyword evidence="11" id="KW-0812">Transmembrane</keyword>
<keyword evidence="6 13" id="KW-0548">Nucleotidyltransferase</keyword>
<comment type="similarity">
    <text evidence="3">Belongs to the eukaryotic NMN adenylyltransferase family.</text>
</comment>
<dbReference type="Proteomes" id="UP001151699">
    <property type="component" value="Unassembled WGS sequence"/>
</dbReference>
<dbReference type="InterPro" id="IPR045094">
    <property type="entry name" value="NMNAT_euk"/>
</dbReference>
<keyword evidence="11" id="KW-1133">Transmembrane helix</keyword>
<feature type="transmembrane region" description="Helical" evidence="11">
    <location>
        <begin position="410"/>
        <end position="434"/>
    </location>
</feature>
<comment type="catalytic activity">
    <reaction evidence="10">
        <text>nicotinate beta-D-ribonucleotide + ATP + H(+) = deamido-NAD(+) + diphosphate</text>
        <dbReference type="Rhea" id="RHEA:22860"/>
        <dbReference type="ChEBI" id="CHEBI:15378"/>
        <dbReference type="ChEBI" id="CHEBI:30616"/>
        <dbReference type="ChEBI" id="CHEBI:33019"/>
        <dbReference type="ChEBI" id="CHEBI:57502"/>
        <dbReference type="ChEBI" id="CHEBI:58437"/>
        <dbReference type="EC" id="2.7.7.18"/>
    </reaction>
</comment>
<evidence type="ECO:0000256" key="10">
    <source>
        <dbReference type="ARBA" id="ARBA00048721"/>
    </source>
</evidence>
<evidence type="ECO:0000256" key="9">
    <source>
        <dbReference type="ARBA" id="ARBA00023027"/>
    </source>
</evidence>
<evidence type="ECO:0000256" key="7">
    <source>
        <dbReference type="ARBA" id="ARBA00022741"/>
    </source>
</evidence>
<keyword evidence="7" id="KW-0547">Nucleotide-binding</keyword>
<accession>A0A9Q0MJ62</accession>
<feature type="domain" description="Cytidyltransferase-like" evidence="12">
    <location>
        <begin position="25"/>
        <end position="228"/>
    </location>
</feature>
<organism evidence="13 14">
    <name type="scientific">Pseudolycoriella hygida</name>
    <dbReference type="NCBI Taxonomy" id="35572"/>
    <lineage>
        <taxon>Eukaryota</taxon>
        <taxon>Metazoa</taxon>
        <taxon>Ecdysozoa</taxon>
        <taxon>Arthropoda</taxon>
        <taxon>Hexapoda</taxon>
        <taxon>Insecta</taxon>
        <taxon>Pterygota</taxon>
        <taxon>Neoptera</taxon>
        <taxon>Endopterygota</taxon>
        <taxon>Diptera</taxon>
        <taxon>Nematocera</taxon>
        <taxon>Sciaroidea</taxon>
        <taxon>Sciaridae</taxon>
        <taxon>Pseudolycoriella</taxon>
    </lineage>
</organism>
<comment type="pathway">
    <text evidence="1">Cofactor biosynthesis; NAD(+) biosynthesis; NAD(+) from nicotinamide D-ribonucleotide: step 1/1.</text>
</comment>
<evidence type="ECO:0000313" key="13">
    <source>
        <dbReference type="EMBL" id="KAJ6629955.1"/>
    </source>
</evidence>
<dbReference type="GO" id="GO:0004515">
    <property type="term" value="F:nicotinate-nucleotide adenylyltransferase activity"/>
    <property type="evidence" value="ECO:0007669"/>
    <property type="project" value="UniProtKB-EC"/>
</dbReference>
<feature type="non-terminal residue" evidence="13">
    <location>
        <position position="1"/>
    </location>
</feature>
<evidence type="ECO:0000256" key="11">
    <source>
        <dbReference type="SAM" id="Phobius"/>
    </source>
</evidence>
<dbReference type="InterPro" id="IPR005248">
    <property type="entry name" value="NadD/NMNAT"/>
</dbReference>
<evidence type="ECO:0000256" key="2">
    <source>
        <dbReference type="ARBA" id="ARBA00005019"/>
    </source>
</evidence>
<keyword evidence="4" id="KW-0662">Pyridine nucleotide biosynthesis</keyword>
<keyword evidence="5" id="KW-0808">Transferase</keyword>
<comment type="caution">
    <text evidence="13">The sequence shown here is derived from an EMBL/GenBank/DDBJ whole genome shotgun (WGS) entry which is preliminary data.</text>
</comment>
<dbReference type="NCBIfam" id="TIGR00482">
    <property type="entry name" value="nicotinate (nicotinamide) nucleotide adenylyltransferase"/>
    <property type="match status" value="1"/>
</dbReference>
<dbReference type="CDD" id="cd09286">
    <property type="entry name" value="NMNAT_Eukarya"/>
    <property type="match status" value="1"/>
</dbReference>
<evidence type="ECO:0000259" key="12">
    <source>
        <dbReference type="Pfam" id="PF01467"/>
    </source>
</evidence>
<dbReference type="PANTHER" id="PTHR12039:SF0">
    <property type="entry name" value="NICOTINAMIDE-NUCLEOTIDE ADENYLYLTRANSFERASE"/>
    <property type="match status" value="1"/>
</dbReference>
<dbReference type="FunFam" id="3.40.50.620:FF:000191">
    <property type="entry name" value="Nicotinamide-nucleotide adenylyltransferase"/>
    <property type="match status" value="1"/>
</dbReference>
<dbReference type="SUPFAM" id="SSF52374">
    <property type="entry name" value="Nucleotidylyl transferase"/>
    <property type="match status" value="1"/>
</dbReference>
<sequence>IYMNSKQQSLDTIDMTSHVKKILLLACGSFNPPTPMHLRIFEIARDYFVENGSHQVIGGIISPANDAYKKPGLISSTHRCAMIKGVLQTSDWIRLSDWECKQEDFTRTRISLQYHQNYANSYINDINGTANEIVPNWLPHNIREMTGNIQVKLLCGADLLETFSVPGLWSQEDIEAILGQHGLVVISRSGSNPEKFIFESDLLTKYKSNITVVTNWVPNEVSSTLARRLISRQFSVKYLLDDFVIDYIKRFELYGSASKTKYILTPNQNELILSTTQYLNEKYQNQLNVTNYRYDDMDETDLKIETTSQSVDSIKSDRITERTKIFCCGSDTMSNVKTLLNRPGQAVQIVTDTSGTHDIEHEDEGLSLCFATLCVIDLFGVFPIIALPAALITCDAAVAELIYGKYMRIFVTILLDVTVFGGGVPNLLVAAQNLQLLGNRISSGNFSFSFCYWLILIGLFMCPIMWLGSPKNMKALASVSVFTCSAVALLIWSVMISDVTDSPFKGIEL</sequence>
<dbReference type="InterPro" id="IPR014729">
    <property type="entry name" value="Rossmann-like_a/b/a_fold"/>
</dbReference>